<dbReference type="OrthoDB" id="3187421at2"/>
<dbReference type="Pfam" id="PF00933">
    <property type="entry name" value="Glyco_hydro_3"/>
    <property type="match status" value="1"/>
</dbReference>
<dbReference type="PANTHER" id="PTHR30620:SF16">
    <property type="entry name" value="LYSOSOMAL BETA GLUCOSIDASE"/>
    <property type="match status" value="1"/>
</dbReference>
<dbReference type="InterPro" id="IPR036962">
    <property type="entry name" value="Glyco_hydro_3_N_sf"/>
</dbReference>
<comment type="catalytic activity">
    <reaction evidence="1">
        <text>Hydrolysis of terminal, non-reducing beta-D-glucosyl residues with release of beta-D-glucose.</text>
        <dbReference type="EC" id="3.2.1.21"/>
    </reaction>
</comment>
<dbReference type="GO" id="GO:0008422">
    <property type="term" value="F:beta-glucosidase activity"/>
    <property type="evidence" value="ECO:0007669"/>
    <property type="project" value="UniProtKB-EC"/>
</dbReference>
<keyword evidence="5 10" id="KW-0378">Hydrolase</keyword>
<dbReference type="SUPFAM" id="SSF52279">
    <property type="entry name" value="Beta-D-glucan exohydrolase, C-terminal domain"/>
    <property type="match status" value="1"/>
</dbReference>
<protein>
    <recommendedName>
        <fullName evidence="3">beta-glucosidase</fullName>
        <ecNumber evidence="3">3.2.1.21</ecNumber>
    </recommendedName>
</protein>
<evidence type="ECO:0000259" key="8">
    <source>
        <dbReference type="Pfam" id="PF00933"/>
    </source>
</evidence>
<evidence type="ECO:0000256" key="5">
    <source>
        <dbReference type="ARBA" id="ARBA00022801"/>
    </source>
</evidence>
<sequence>MTRRTTTSPDGVTFRDLNGNGVLDPYEDPRLSPAERVADLLPRLSAEEKAGLLFHMITGVGEPGAHDVPGPFGPRTPRDLVTGLHLNHFNVGQLPPVRETVRWQNAMQELAEETPHGIPITFSSDPRHGFTQNIGMALAADALSQWPEPLGLAAIGDPELVQRFADIARQEYLALGLRAALHPQVDLATEPRWARQAQTFGQDRATASVFVTAWLRGMQGEVLGSDGVACTTKHFPGGGPQADGEDPHFPYGREQVYPGGRFDEHLEPFRAAIAAGTSGLMPYYGMPVGLSLDGEPVEEVGFAFNRRILTGLLRQELSFDGVVLSDWGLVTDVEVFGKPFPAKAWGVEHLSPLERVALLLEAGCDQLGGETRTDLVLELLRQGRLTDERLDESVRRVLLVKFQLGLFDDPYVDEDAAGRVVGAAEFRAAGHRAQAEAVTVLRNEGVLPLGKGRRVYVEGVDPGVAAGLGTVVTDPADADVAVVRLAAPHEARDTYFLEAMTHQGSLDFPAAVVDRIVALAARVPVVLDVYLDRPAVLSPFDEVVRALVVDFGASDAALLDALTGRVSPRGRLPVELPRSMAAVRASRPDVPSDTADPLYPHGFGLDLPPTPHGSPVGS</sequence>
<evidence type="ECO:0000259" key="9">
    <source>
        <dbReference type="Pfam" id="PF01915"/>
    </source>
</evidence>
<dbReference type="Gene3D" id="3.40.50.1700">
    <property type="entry name" value="Glycoside hydrolase family 3 C-terminal domain"/>
    <property type="match status" value="1"/>
</dbReference>
<dbReference type="STRING" id="477641.MODMU_2767"/>
<dbReference type="InterPro" id="IPR001764">
    <property type="entry name" value="Glyco_hydro_3_N"/>
</dbReference>
<dbReference type="SUPFAM" id="SSF51445">
    <property type="entry name" value="(Trans)glycosidases"/>
    <property type="match status" value="1"/>
</dbReference>
<feature type="region of interest" description="Disordered" evidence="7">
    <location>
        <begin position="1"/>
        <end position="30"/>
    </location>
</feature>
<dbReference type="EC" id="3.2.1.21" evidence="3"/>
<dbReference type="Gene3D" id="3.20.20.300">
    <property type="entry name" value="Glycoside hydrolase, family 3, N-terminal domain"/>
    <property type="match status" value="1"/>
</dbReference>
<keyword evidence="6 10" id="KW-0326">Glycosidase</keyword>
<dbReference type="GO" id="GO:0009251">
    <property type="term" value="P:glucan catabolic process"/>
    <property type="evidence" value="ECO:0007669"/>
    <property type="project" value="TreeGrafter"/>
</dbReference>
<evidence type="ECO:0000256" key="6">
    <source>
        <dbReference type="ARBA" id="ARBA00023295"/>
    </source>
</evidence>
<dbReference type="EMBL" id="FO203431">
    <property type="protein sequence ID" value="CCH88196.1"/>
    <property type="molecule type" value="Genomic_DNA"/>
</dbReference>
<dbReference type="AlphaFoldDB" id="I4EXT3"/>
<dbReference type="HOGENOM" id="CLU_004542_8_2_11"/>
<evidence type="ECO:0000256" key="1">
    <source>
        <dbReference type="ARBA" id="ARBA00000448"/>
    </source>
</evidence>
<feature type="compositionally biased region" description="Polar residues" evidence="7">
    <location>
        <begin position="1"/>
        <end position="10"/>
    </location>
</feature>
<dbReference type="Proteomes" id="UP000006461">
    <property type="component" value="Chromosome"/>
</dbReference>
<dbReference type="KEGG" id="mmar:MODMU_2767"/>
<evidence type="ECO:0000313" key="10">
    <source>
        <dbReference type="EMBL" id="CCH88196.1"/>
    </source>
</evidence>
<feature type="domain" description="Glycoside hydrolase family 3 C-terminal" evidence="9">
    <location>
        <begin position="470"/>
        <end position="606"/>
    </location>
</feature>
<dbReference type="PATRIC" id="fig|477641.3.peg.2625"/>
<feature type="domain" description="Glycoside hydrolase family 3 N-terminal" evidence="8">
    <location>
        <begin position="98"/>
        <end position="398"/>
    </location>
</feature>
<gene>
    <name evidence="10" type="primary">bgxA</name>
    <name evidence="10" type="ordered locus">MODMU_2767</name>
</gene>
<feature type="region of interest" description="Disordered" evidence="7">
    <location>
        <begin position="583"/>
        <end position="618"/>
    </location>
</feature>
<dbReference type="InterPro" id="IPR051915">
    <property type="entry name" value="Cellulose_Degrad_GH3"/>
</dbReference>
<dbReference type="InterPro" id="IPR002772">
    <property type="entry name" value="Glyco_hydro_3_C"/>
</dbReference>
<evidence type="ECO:0000256" key="3">
    <source>
        <dbReference type="ARBA" id="ARBA00012744"/>
    </source>
</evidence>
<evidence type="ECO:0000256" key="2">
    <source>
        <dbReference type="ARBA" id="ARBA00005336"/>
    </source>
</evidence>
<keyword evidence="11" id="KW-1185">Reference proteome</keyword>
<keyword evidence="4" id="KW-0732">Signal</keyword>
<organism evidence="10 11">
    <name type="scientific">Modestobacter italicus (strain DSM 44449 / CECT 9708 / BC 501)</name>
    <dbReference type="NCBI Taxonomy" id="2732864"/>
    <lineage>
        <taxon>Bacteria</taxon>
        <taxon>Bacillati</taxon>
        <taxon>Actinomycetota</taxon>
        <taxon>Actinomycetes</taxon>
        <taxon>Geodermatophilales</taxon>
        <taxon>Geodermatophilaceae</taxon>
        <taxon>Modestobacter</taxon>
    </lineage>
</organism>
<reference evidence="10 11" key="1">
    <citation type="journal article" date="2012" name="J. Bacteriol.">
        <title>Genome Sequence of Radiation-Resistant Modestobacter marinus Strain BC501, a Representative Actinobacterium That Thrives on Calcareous Stone Surfaces.</title>
        <authorList>
            <person name="Normand P."/>
            <person name="Gury J."/>
            <person name="Pujic P."/>
            <person name="Chouaia B."/>
            <person name="Crotti E."/>
            <person name="Brusetti L."/>
            <person name="Daffonchio D."/>
            <person name="Vacherie B."/>
            <person name="Barbe V."/>
            <person name="Medigue C."/>
            <person name="Calteau A."/>
            <person name="Ghodhbane-Gtari F."/>
            <person name="Essoussi I."/>
            <person name="Nouioui I."/>
            <person name="Abbassi-Ghozzi I."/>
            <person name="Gtari M."/>
        </authorList>
    </citation>
    <scope>NUCLEOTIDE SEQUENCE [LARGE SCALE GENOMIC DNA]</scope>
    <source>
        <strain evidence="11">BC 501</strain>
    </source>
</reference>
<accession>I4EXT3</accession>
<comment type="similarity">
    <text evidence="2">Belongs to the glycosyl hydrolase 3 family.</text>
</comment>
<dbReference type="Pfam" id="PF01915">
    <property type="entry name" value="Glyco_hydro_3_C"/>
    <property type="match status" value="1"/>
</dbReference>
<evidence type="ECO:0000256" key="4">
    <source>
        <dbReference type="ARBA" id="ARBA00022729"/>
    </source>
</evidence>
<dbReference type="eggNOG" id="COG1472">
    <property type="taxonomic scope" value="Bacteria"/>
</dbReference>
<dbReference type="InterPro" id="IPR036881">
    <property type="entry name" value="Glyco_hydro_3_C_sf"/>
</dbReference>
<dbReference type="OMA" id="IFRTGLF"/>
<proteinExistence type="inferred from homology"/>
<dbReference type="InterPro" id="IPR017853">
    <property type="entry name" value="GH"/>
</dbReference>
<evidence type="ECO:0000313" key="11">
    <source>
        <dbReference type="Proteomes" id="UP000006461"/>
    </source>
</evidence>
<evidence type="ECO:0000256" key="7">
    <source>
        <dbReference type="SAM" id="MobiDB-lite"/>
    </source>
</evidence>
<dbReference type="PRINTS" id="PR00133">
    <property type="entry name" value="GLHYDRLASE3"/>
</dbReference>
<name>I4EXT3_MODI5</name>
<dbReference type="PANTHER" id="PTHR30620">
    <property type="entry name" value="PERIPLASMIC BETA-GLUCOSIDASE-RELATED"/>
    <property type="match status" value="1"/>
</dbReference>